<comment type="caution">
    <text evidence="2">The sequence shown here is derived from an EMBL/GenBank/DDBJ whole genome shotgun (WGS) entry which is preliminary data.</text>
</comment>
<evidence type="ECO:0000313" key="2">
    <source>
        <dbReference type="EMBL" id="KAF5376380.1"/>
    </source>
</evidence>
<evidence type="ECO:0000256" key="1">
    <source>
        <dbReference type="SAM" id="MobiDB-lite"/>
    </source>
</evidence>
<gene>
    <name evidence="2" type="ORF">D9757_008676</name>
</gene>
<feature type="compositionally biased region" description="Basic and acidic residues" evidence="1">
    <location>
        <begin position="100"/>
        <end position="114"/>
    </location>
</feature>
<reference evidence="2 3" key="1">
    <citation type="journal article" date="2020" name="ISME J.">
        <title>Uncovering the hidden diversity of litter-decomposition mechanisms in mushroom-forming fungi.</title>
        <authorList>
            <person name="Floudas D."/>
            <person name="Bentzer J."/>
            <person name="Ahren D."/>
            <person name="Johansson T."/>
            <person name="Persson P."/>
            <person name="Tunlid A."/>
        </authorList>
    </citation>
    <scope>NUCLEOTIDE SEQUENCE [LARGE SCALE GENOMIC DNA]</scope>
    <source>
        <strain evidence="2 3">CBS 406.79</strain>
    </source>
</reference>
<name>A0A8H5H4Q2_9AGAR</name>
<organism evidence="2 3">
    <name type="scientific">Collybiopsis confluens</name>
    <dbReference type="NCBI Taxonomy" id="2823264"/>
    <lineage>
        <taxon>Eukaryota</taxon>
        <taxon>Fungi</taxon>
        <taxon>Dikarya</taxon>
        <taxon>Basidiomycota</taxon>
        <taxon>Agaricomycotina</taxon>
        <taxon>Agaricomycetes</taxon>
        <taxon>Agaricomycetidae</taxon>
        <taxon>Agaricales</taxon>
        <taxon>Marasmiineae</taxon>
        <taxon>Omphalotaceae</taxon>
        <taxon>Collybiopsis</taxon>
    </lineage>
</organism>
<dbReference type="EMBL" id="JAACJN010000091">
    <property type="protein sequence ID" value="KAF5376380.1"/>
    <property type="molecule type" value="Genomic_DNA"/>
</dbReference>
<feature type="region of interest" description="Disordered" evidence="1">
    <location>
        <begin position="100"/>
        <end position="122"/>
    </location>
</feature>
<keyword evidence="3" id="KW-1185">Reference proteome</keyword>
<dbReference type="AlphaFoldDB" id="A0A8H5H4Q2"/>
<sequence>MTLGFSVVDRSSYFLIFYLKDPTVIPGSVVVRRDAFAKRAEATVTPLPKSEVLLESMPDALRFHVPHALPKSTTQVHTKQGKHKNLFDFDANKTSDTIEIHADNPHGEQREKLSDSSSIPTSGKSEVHFGVYTYYLTDISRNQINKNLVKVPPI</sequence>
<dbReference type="Proteomes" id="UP000518752">
    <property type="component" value="Unassembled WGS sequence"/>
</dbReference>
<accession>A0A8H5H4Q2</accession>
<evidence type="ECO:0000313" key="3">
    <source>
        <dbReference type="Proteomes" id="UP000518752"/>
    </source>
</evidence>
<proteinExistence type="predicted"/>
<protein>
    <submittedName>
        <fullName evidence="2">Uncharacterized protein</fullName>
    </submittedName>
</protein>